<proteinExistence type="predicted"/>
<evidence type="ECO:0000313" key="1">
    <source>
        <dbReference type="EMBL" id="NHN76830.1"/>
    </source>
</evidence>
<protein>
    <submittedName>
        <fullName evidence="1">Uncharacterized protein</fullName>
    </submittedName>
</protein>
<dbReference type="EMBL" id="JAAPAP010000003">
    <property type="protein sequence ID" value="NHN76830.1"/>
    <property type="molecule type" value="Genomic_DNA"/>
</dbReference>
<comment type="caution">
    <text evidence="1">The sequence shown here is derived from an EMBL/GenBank/DDBJ whole genome shotgun (WGS) entry which is preliminary data.</text>
</comment>
<dbReference type="AlphaFoldDB" id="A0AA43Z578"/>
<accession>A0AA43Z578</accession>
<sequence>MIVPTRNPRTALEWLRSGHSVRIDALNLADWLRHVRALAVLEAVGPRAVIKTTRTTLATVGMRALLAGTDAFASQAFED</sequence>
<evidence type="ECO:0000313" key="2">
    <source>
        <dbReference type="Proteomes" id="UP000736384"/>
    </source>
</evidence>
<dbReference type="RefSeq" id="WP_165891951.1">
    <property type="nucleotide sequence ID" value="NZ_JAAPAP010000003.1"/>
</dbReference>
<organism evidence="1 2">
    <name type="scientific">Azotobacter chroococcum</name>
    <dbReference type="NCBI Taxonomy" id="353"/>
    <lineage>
        <taxon>Bacteria</taxon>
        <taxon>Pseudomonadati</taxon>
        <taxon>Pseudomonadota</taxon>
        <taxon>Gammaproteobacteria</taxon>
        <taxon>Pseudomonadales</taxon>
        <taxon>Pseudomonadaceae</taxon>
        <taxon>Azotobacter</taxon>
    </lineage>
</organism>
<reference evidence="1" key="1">
    <citation type="submission" date="2020-03" db="EMBL/GenBank/DDBJ databases">
        <title>Genome assembly of Azotobacter chroococcum W5.</title>
        <authorList>
            <person name="Kannepalli A."/>
        </authorList>
    </citation>
    <scope>NUCLEOTIDE SEQUENCE</scope>
    <source>
        <strain evidence="1">W5</strain>
    </source>
</reference>
<gene>
    <name evidence="1" type="ORF">HA520_05950</name>
</gene>
<name>A0AA43Z578_9GAMM</name>
<dbReference type="Proteomes" id="UP000736384">
    <property type="component" value="Unassembled WGS sequence"/>
</dbReference>